<keyword evidence="1" id="KW-0812">Transmembrane</keyword>
<keyword evidence="1" id="KW-0472">Membrane</keyword>
<comment type="caution">
    <text evidence="2">The sequence shown here is derived from an EMBL/GenBank/DDBJ whole genome shotgun (WGS) entry which is preliminary data.</text>
</comment>
<organism evidence="2 3">
    <name type="scientific">Dictyobacter formicarum</name>
    <dbReference type="NCBI Taxonomy" id="2778368"/>
    <lineage>
        <taxon>Bacteria</taxon>
        <taxon>Bacillati</taxon>
        <taxon>Chloroflexota</taxon>
        <taxon>Ktedonobacteria</taxon>
        <taxon>Ktedonobacterales</taxon>
        <taxon>Dictyobacteraceae</taxon>
        <taxon>Dictyobacter</taxon>
    </lineage>
</organism>
<feature type="transmembrane region" description="Helical" evidence="1">
    <location>
        <begin position="64"/>
        <end position="85"/>
    </location>
</feature>
<feature type="transmembrane region" description="Helical" evidence="1">
    <location>
        <begin position="6"/>
        <end position="25"/>
    </location>
</feature>
<evidence type="ECO:0008006" key="4">
    <source>
        <dbReference type="Google" id="ProtNLM"/>
    </source>
</evidence>
<feature type="transmembrane region" description="Helical" evidence="1">
    <location>
        <begin position="37"/>
        <end position="58"/>
    </location>
</feature>
<reference evidence="2 3" key="1">
    <citation type="journal article" date="2021" name="Int. J. Syst. Evol. Microbiol.">
        <title>Reticulibacter mediterranei gen. nov., sp. nov., within the new family Reticulibacteraceae fam. nov., and Ktedonospora formicarum gen. nov., sp. nov., Ktedonobacter robiniae sp. nov., Dictyobacter formicarum sp. nov. and Dictyobacter arantiisoli sp. nov., belonging to the class Ktedonobacteria.</title>
        <authorList>
            <person name="Yabe S."/>
            <person name="Zheng Y."/>
            <person name="Wang C.M."/>
            <person name="Sakai Y."/>
            <person name="Abe K."/>
            <person name="Yokota A."/>
            <person name="Donadio S."/>
            <person name="Cavaletti L."/>
            <person name="Monciardini P."/>
        </authorList>
    </citation>
    <scope>NUCLEOTIDE SEQUENCE [LARGE SCALE GENOMIC DNA]</scope>
    <source>
        <strain evidence="2 3">SOSP1-9</strain>
    </source>
</reference>
<proteinExistence type="predicted"/>
<name>A0ABQ3VBE2_9CHLR</name>
<keyword evidence="1" id="KW-1133">Transmembrane helix</keyword>
<dbReference type="Proteomes" id="UP000635565">
    <property type="component" value="Unassembled WGS sequence"/>
</dbReference>
<sequence length="95" mass="10499">MSLASVSLWLIIGLCIGMLAIAAHLQPKEWSKWYWPGMLITGGCAGWLGGWLGIWLFGHLFAPITALWIAIAGVILMPRCIIVLWQNRPTKVTVV</sequence>
<keyword evidence="3" id="KW-1185">Reference proteome</keyword>
<accession>A0ABQ3VBE2</accession>
<gene>
    <name evidence="2" type="ORF">KSZ_07870</name>
</gene>
<dbReference type="EMBL" id="BNJJ01000002">
    <property type="protein sequence ID" value="GHO82781.1"/>
    <property type="molecule type" value="Genomic_DNA"/>
</dbReference>
<protein>
    <recommendedName>
        <fullName evidence="4">GlsB/YeaQ/YmgE family stress response membrane protein</fullName>
    </recommendedName>
</protein>
<evidence type="ECO:0000313" key="2">
    <source>
        <dbReference type="EMBL" id="GHO82781.1"/>
    </source>
</evidence>
<evidence type="ECO:0000256" key="1">
    <source>
        <dbReference type="SAM" id="Phobius"/>
    </source>
</evidence>
<dbReference type="RefSeq" id="WP_201360423.1">
    <property type="nucleotide sequence ID" value="NZ_BNJJ01000002.1"/>
</dbReference>
<evidence type="ECO:0000313" key="3">
    <source>
        <dbReference type="Proteomes" id="UP000635565"/>
    </source>
</evidence>